<name>A0A833ZR97_9CHIR</name>
<feature type="compositionally biased region" description="Basic and acidic residues" evidence="1">
    <location>
        <begin position="49"/>
        <end position="58"/>
    </location>
</feature>
<proteinExistence type="predicted"/>
<evidence type="ECO:0000256" key="1">
    <source>
        <dbReference type="SAM" id="MobiDB-lite"/>
    </source>
</evidence>
<dbReference type="AlphaFoldDB" id="A0A833ZR97"/>
<gene>
    <name evidence="2" type="ORF">HJG60_013714</name>
</gene>
<dbReference type="EMBL" id="JABVXQ010000008">
    <property type="protein sequence ID" value="KAF6095746.1"/>
    <property type="molecule type" value="Genomic_DNA"/>
</dbReference>
<protein>
    <submittedName>
        <fullName evidence="2">Neurofilament medium</fullName>
    </submittedName>
</protein>
<dbReference type="Proteomes" id="UP000664940">
    <property type="component" value="Unassembled WGS sequence"/>
</dbReference>
<feature type="compositionally biased region" description="Basic residues" evidence="1">
    <location>
        <begin position="69"/>
        <end position="79"/>
    </location>
</feature>
<reference evidence="2 3" key="1">
    <citation type="journal article" date="2020" name="Nature">
        <title>Six reference-quality genomes reveal evolution of bat adaptations.</title>
        <authorList>
            <person name="Jebb D."/>
            <person name="Huang Z."/>
            <person name="Pippel M."/>
            <person name="Hughes G.M."/>
            <person name="Lavrichenko K."/>
            <person name="Devanna P."/>
            <person name="Winkler S."/>
            <person name="Jermiin L.S."/>
            <person name="Skirmuntt E.C."/>
            <person name="Katzourakis A."/>
            <person name="Burkitt-Gray L."/>
            <person name="Ray D.A."/>
            <person name="Sullivan K.A.M."/>
            <person name="Roscito J.G."/>
            <person name="Kirilenko B.M."/>
            <person name="Davalos L.M."/>
            <person name="Corthals A.P."/>
            <person name="Power M.L."/>
            <person name="Jones G."/>
            <person name="Ransome R.D."/>
            <person name="Dechmann D.K.N."/>
            <person name="Locatelli A.G."/>
            <person name="Puechmaille S.J."/>
            <person name="Fedrigo O."/>
            <person name="Jarvis E.D."/>
            <person name="Hiller M."/>
            <person name="Vernes S.C."/>
            <person name="Myers E.W."/>
            <person name="Teeling E.C."/>
        </authorList>
    </citation>
    <scope>NUCLEOTIDE SEQUENCE [LARGE SCALE GENOMIC DNA]</scope>
    <source>
        <strain evidence="2">Bat1K_MPI-CBG_1</strain>
    </source>
</reference>
<feature type="region of interest" description="Disordered" evidence="1">
    <location>
        <begin position="49"/>
        <end position="79"/>
    </location>
</feature>
<evidence type="ECO:0000313" key="2">
    <source>
        <dbReference type="EMBL" id="KAF6095746.1"/>
    </source>
</evidence>
<accession>A0A833ZR97</accession>
<comment type="caution">
    <text evidence="2">The sequence shown here is derived from an EMBL/GenBank/DDBJ whole genome shotgun (WGS) entry which is preliminary data.</text>
</comment>
<sequence length="79" mass="9410">MNFEARSGKWPVICENTRISSTSRWLWILRSLRTENSWKVKRPDSAHFQEASLDHSTHTDSPPSQYPARFRKPRWRLPS</sequence>
<evidence type="ECO:0000313" key="3">
    <source>
        <dbReference type="Proteomes" id="UP000664940"/>
    </source>
</evidence>
<organism evidence="2 3">
    <name type="scientific">Phyllostomus discolor</name>
    <name type="common">pale spear-nosed bat</name>
    <dbReference type="NCBI Taxonomy" id="89673"/>
    <lineage>
        <taxon>Eukaryota</taxon>
        <taxon>Metazoa</taxon>
        <taxon>Chordata</taxon>
        <taxon>Craniata</taxon>
        <taxon>Vertebrata</taxon>
        <taxon>Euteleostomi</taxon>
        <taxon>Mammalia</taxon>
        <taxon>Eutheria</taxon>
        <taxon>Laurasiatheria</taxon>
        <taxon>Chiroptera</taxon>
        <taxon>Yangochiroptera</taxon>
        <taxon>Phyllostomidae</taxon>
        <taxon>Phyllostominae</taxon>
        <taxon>Phyllostomus</taxon>
    </lineage>
</organism>